<feature type="transmembrane region" description="Helical" evidence="7">
    <location>
        <begin position="364"/>
        <end position="393"/>
    </location>
</feature>
<proteinExistence type="inferred from homology"/>
<evidence type="ECO:0000313" key="10">
    <source>
        <dbReference type="Proteomes" id="UP000095544"/>
    </source>
</evidence>
<evidence type="ECO:0000256" key="2">
    <source>
        <dbReference type="ARBA" id="ARBA00022475"/>
    </source>
</evidence>
<dbReference type="RefSeq" id="WP_055152931.1">
    <property type="nucleotide sequence ID" value="NZ_CYZU01000017.1"/>
</dbReference>
<dbReference type="AlphaFoldDB" id="A0A174EUI9"/>
<dbReference type="PANTHER" id="PTHR30572">
    <property type="entry name" value="MEMBRANE COMPONENT OF TRANSPORTER-RELATED"/>
    <property type="match status" value="1"/>
</dbReference>
<dbReference type="PANTHER" id="PTHR30572:SF4">
    <property type="entry name" value="ABC TRANSPORTER PERMEASE YTRF"/>
    <property type="match status" value="1"/>
</dbReference>
<evidence type="ECO:0000259" key="8">
    <source>
        <dbReference type="Pfam" id="PF02687"/>
    </source>
</evidence>
<feature type="transmembrane region" description="Helical" evidence="7">
    <location>
        <begin position="321"/>
        <end position="344"/>
    </location>
</feature>
<keyword evidence="3 7" id="KW-0812">Transmembrane</keyword>
<feature type="transmembrane region" description="Helical" evidence="7">
    <location>
        <begin position="264"/>
        <end position="285"/>
    </location>
</feature>
<name>A0A174EUI9_9FIRM</name>
<dbReference type="GO" id="GO:0022857">
    <property type="term" value="F:transmembrane transporter activity"/>
    <property type="evidence" value="ECO:0007669"/>
    <property type="project" value="TreeGrafter"/>
</dbReference>
<evidence type="ECO:0000256" key="6">
    <source>
        <dbReference type="ARBA" id="ARBA00038076"/>
    </source>
</evidence>
<dbReference type="STRING" id="39482.ERS852491_02077"/>
<comment type="similarity">
    <text evidence="6">Belongs to the ABC-4 integral membrane protein family.</text>
</comment>
<feature type="transmembrane region" description="Helical" evidence="7">
    <location>
        <begin position="914"/>
        <end position="932"/>
    </location>
</feature>
<feature type="transmembrane region" description="Helical" evidence="7">
    <location>
        <begin position="32"/>
        <end position="52"/>
    </location>
</feature>
<dbReference type="EMBL" id="CYZU01000017">
    <property type="protein sequence ID" value="CUO39645.1"/>
    <property type="molecule type" value="Genomic_DNA"/>
</dbReference>
<dbReference type="Proteomes" id="UP000095544">
    <property type="component" value="Unassembled WGS sequence"/>
</dbReference>
<feature type="domain" description="ABC3 transporter permease C-terminal" evidence="8">
    <location>
        <begin position="273"/>
        <end position="392"/>
    </location>
</feature>
<dbReference type="GO" id="GO:0005886">
    <property type="term" value="C:plasma membrane"/>
    <property type="evidence" value="ECO:0007669"/>
    <property type="project" value="UniProtKB-SubCell"/>
</dbReference>
<feature type="transmembrane region" description="Helical" evidence="7">
    <location>
        <begin position="870"/>
        <end position="894"/>
    </location>
</feature>
<dbReference type="InterPro" id="IPR050250">
    <property type="entry name" value="Macrolide_Exporter_MacB"/>
</dbReference>
<dbReference type="InterPro" id="IPR003838">
    <property type="entry name" value="ABC3_permease_C"/>
</dbReference>
<evidence type="ECO:0000256" key="3">
    <source>
        <dbReference type="ARBA" id="ARBA00022692"/>
    </source>
</evidence>
<comment type="subcellular location">
    <subcellularLocation>
        <location evidence="1">Cell membrane</location>
        <topology evidence="1">Multi-pass membrane protein</topology>
    </subcellularLocation>
</comment>
<reference evidence="9 10" key="1">
    <citation type="submission" date="2015-09" db="EMBL/GenBank/DDBJ databases">
        <authorList>
            <consortium name="Pathogen Informatics"/>
        </authorList>
    </citation>
    <scope>NUCLEOTIDE SEQUENCE [LARGE SCALE GENOMIC DNA]</scope>
    <source>
        <strain evidence="9 10">2789STDY5834876</strain>
    </source>
</reference>
<keyword evidence="2" id="KW-1003">Cell membrane</keyword>
<evidence type="ECO:0000313" key="9">
    <source>
        <dbReference type="EMBL" id="CUO39645.1"/>
    </source>
</evidence>
<feature type="transmembrane region" description="Helical" evidence="7">
    <location>
        <begin position="822"/>
        <end position="849"/>
    </location>
</feature>
<accession>A0A174EUI9</accession>
<feature type="domain" description="ABC3 transporter permease C-terminal" evidence="8">
    <location>
        <begin position="826"/>
        <end position="939"/>
    </location>
</feature>
<gene>
    <name evidence="9" type="ORF">ERS852491_02077</name>
</gene>
<organism evidence="9 10">
    <name type="scientific">Faecalicatena contorta</name>
    <dbReference type="NCBI Taxonomy" id="39482"/>
    <lineage>
        <taxon>Bacteria</taxon>
        <taxon>Bacillati</taxon>
        <taxon>Bacillota</taxon>
        <taxon>Clostridia</taxon>
        <taxon>Lachnospirales</taxon>
        <taxon>Lachnospiraceae</taxon>
        <taxon>Faecalicatena</taxon>
    </lineage>
</organism>
<evidence type="ECO:0000256" key="4">
    <source>
        <dbReference type="ARBA" id="ARBA00022989"/>
    </source>
</evidence>
<evidence type="ECO:0000256" key="1">
    <source>
        <dbReference type="ARBA" id="ARBA00004651"/>
    </source>
</evidence>
<evidence type="ECO:0000256" key="7">
    <source>
        <dbReference type="SAM" id="Phobius"/>
    </source>
</evidence>
<dbReference type="Pfam" id="PF02687">
    <property type="entry name" value="FtsX"/>
    <property type="match status" value="2"/>
</dbReference>
<protein>
    <submittedName>
        <fullName evidence="9">FtsX-like permease family</fullName>
    </submittedName>
</protein>
<evidence type="ECO:0000256" key="5">
    <source>
        <dbReference type="ARBA" id="ARBA00023136"/>
    </source>
</evidence>
<sequence>MAGKGFTPNQNKQVVKMLSREIGKCNKGRNRILLGTVILCIVTLTMVFGISFGKVQAEYTKAVRAAGTAASVCIENADQSQYEKVCSLRYVKRAGRCVTLGEAADGNQYICRIQALDDAAWEEIRKPAYTDIHGHYPKEKQEIMLSARSLKSLGIDHPEMGMRIGLTVSIGLIRTEQEEFRLSGWYTDYVGETSNSAVGYIAEQKVEDWGYHIWEEADILICQSDHMDWQETEERLYQDVSQKASEAKITAANTYAHDAVSRLAGGYGMAAFGALLILGGMFFLVQNVMQISMAGDIRQMGLLNTIGTTKKQMQRIYLGQILRILIPGVLAGTLLSAFVLLAVIPEILGNQYLSGYGGARELQIFRPGLLAASIVFTVMLTISAAAGVIHHIVNVSCVESMNYTGLIRNRQKKAKWRKTETKRVRIKHKRRKRSAAGELWYMAWQNLTRHRGRFLLTVFSLFLGIETFLGAVVITRGSDYVHVIEQRPDFLIAGEFSEWGKEQGYGREYKSRDVGEDPMLTEGDILYLLYGNSYDEFSPISSAVREALLSLDGVDQEKSYIMEGAYMTSTISRKGVMPLLDKRDSFNENAQVIEGVGYGENYAMIEGGLEDVVQILSDGEIAALRQYVEDNQLPVDMDSLENGTGVMILHDHQLSPKQERLAKDSVGEPLYFTTMRSKKDWMIWNQLSPKERDSVIEEEALGGKQSDMFTLSGYLDNRAEGFPDIRQTWHGAEGMVYYLISREGFEKLPTEKKTLYMELNVDEKKEPKIKTAIQNMISRENRRREKMTGTGADEENGEAGIFCISKSDLLAEAANYIRGNRLILGSISAVLLFAGLTNYFNVMITGILSRKRELEIMESVGMTRRQERRMLAAEGLYYCLIVAVLMLTVGSGILKLICIYMEQRLSYYVFRYPVGWGIVLVAGLAGICLVIPEMMFRRKKVFDS</sequence>
<keyword evidence="4 7" id="KW-1133">Transmembrane helix</keyword>
<feature type="transmembrane region" description="Helical" evidence="7">
    <location>
        <begin position="454"/>
        <end position="474"/>
    </location>
</feature>
<keyword evidence="5 7" id="KW-0472">Membrane</keyword>